<evidence type="ECO:0000313" key="2">
    <source>
        <dbReference type="EMBL" id="KAJ8455981.1"/>
    </source>
</evidence>
<accession>A0AAV8PR56</accession>
<protein>
    <submittedName>
        <fullName evidence="2">Uncharacterized protein</fullName>
    </submittedName>
</protein>
<dbReference type="Proteomes" id="UP001222027">
    <property type="component" value="Unassembled WGS sequence"/>
</dbReference>
<proteinExistence type="predicted"/>
<keyword evidence="3" id="KW-1185">Reference proteome</keyword>
<organism evidence="2 3">
    <name type="scientific">Ensete ventricosum</name>
    <name type="common">Abyssinian banana</name>
    <name type="synonym">Musa ensete</name>
    <dbReference type="NCBI Taxonomy" id="4639"/>
    <lineage>
        <taxon>Eukaryota</taxon>
        <taxon>Viridiplantae</taxon>
        <taxon>Streptophyta</taxon>
        <taxon>Embryophyta</taxon>
        <taxon>Tracheophyta</taxon>
        <taxon>Spermatophyta</taxon>
        <taxon>Magnoliopsida</taxon>
        <taxon>Liliopsida</taxon>
        <taxon>Zingiberales</taxon>
        <taxon>Musaceae</taxon>
        <taxon>Ensete</taxon>
    </lineage>
</organism>
<feature type="region of interest" description="Disordered" evidence="1">
    <location>
        <begin position="1"/>
        <end position="58"/>
    </location>
</feature>
<dbReference type="AlphaFoldDB" id="A0AAV8PR56"/>
<evidence type="ECO:0000256" key="1">
    <source>
        <dbReference type="SAM" id="MobiDB-lite"/>
    </source>
</evidence>
<sequence>MRQDNNRIWWSKTTPAAAEEESPGPRGGRLRPRSSTFGQGSEAAASGQRPGGDIQVSAPGILRRYAAVDGQGTDGG</sequence>
<name>A0AAV8PR56_ENSVE</name>
<feature type="compositionally biased region" description="Polar residues" evidence="1">
    <location>
        <begin position="1"/>
        <end position="12"/>
    </location>
</feature>
<comment type="caution">
    <text evidence="2">The sequence shown here is derived from an EMBL/GenBank/DDBJ whole genome shotgun (WGS) entry which is preliminary data.</text>
</comment>
<evidence type="ECO:0000313" key="3">
    <source>
        <dbReference type="Proteomes" id="UP001222027"/>
    </source>
</evidence>
<dbReference type="EMBL" id="JAQQAF010000016">
    <property type="protein sequence ID" value="KAJ8455981.1"/>
    <property type="molecule type" value="Genomic_DNA"/>
</dbReference>
<reference evidence="2 3" key="1">
    <citation type="submission" date="2022-12" db="EMBL/GenBank/DDBJ databases">
        <title>Chromosome-scale assembly of the Ensete ventricosum genome.</title>
        <authorList>
            <person name="Dussert Y."/>
            <person name="Stocks J."/>
            <person name="Wendawek A."/>
            <person name="Woldeyes F."/>
            <person name="Nichols R.A."/>
            <person name="Borrell J.S."/>
        </authorList>
    </citation>
    <scope>NUCLEOTIDE SEQUENCE [LARGE SCALE GENOMIC DNA]</scope>
    <source>
        <strain evidence="3">cv. Maze</strain>
        <tissue evidence="2">Seeds</tissue>
    </source>
</reference>
<gene>
    <name evidence="2" type="ORF">OPV22_034897</name>
</gene>